<gene>
    <name evidence="2" type="ORF">HHX25_16315</name>
</gene>
<name>A0ABX1S350_9FLAO</name>
<protein>
    <submittedName>
        <fullName evidence="2">Nuclear transport factor 2 family protein</fullName>
    </submittedName>
</protein>
<dbReference type="InterPro" id="IPR032710">
    <property type="entry name" value="NTF2-like_dom_sf"/>
</dbReference>
<comment type="caution">
    <text evidence="2">The sequence shown here is derived from an EMBL/GenBank/DDBJ whole genome shotgun (WGS) entry which is preliminary data.</text>
</comment>
<dbReference type="Gene3D" id="3.10.450.50">
    <property type="match status" value="1"/>
</dbReference>
<evidence type="ECO:0000313" key="3">
    <source>
        <dbReference type="Proteomes" id="UP000746690"/>
    </source>
</evidence>
<keyword evidence="3" id="KW-1185">Reference proteome</keyword>
<dbReference type="Proteomes" id="UP000746690">
    <property type="component" value="Unassembled WGS sequence"/>
</dbReference>
<organism evidence="2 3">
    <name type="scientific">Flavivirga algicola</name>
    <dbReference type="NCBI Taxonomy" id="2729136"/>
    <lineage>
        <taxon>Bacteria</taxon>
        <taxon>Pseudomonadati</taxon>
        <taxon>Bacteroidota</taxon>
        <taxon>Flavobacteriia</taxon>
        <taxon>Flavobacteriales</taxon>
        <taxon>Flavobacteriaceae</taxon>
        <taxon>Flavivirga</taxon>
    </lineage>
</organism>
<dbReference type="Pfam" id="PF12680">
    <property type="entry name" value="SnoaL_2"/>
    <property type="match status" value="1"/>
</dbReference>
<evidence type="ECO:0000259" key="1">
    <source>
        <dbReference type="Pfam" id="PF12680"/>
    </source>
</evidence>
<dbReference type="EMBL" id="JABBHF010000010">
    <property type="protein sequence ID" value="NMH89077.1"/>
    <property type="molecule type" value="Genomic_DNA"/>
</dbReference>
<dbReference type="RefSeq" id="WP_169675717.1">
    <property type="nucleotide sequence ID" value="NZ_JABBHF010000010.1"/>
</dbReference>
<sequence>MEKTPMEVFQAFGQGLMSGTDVWKDVVSQDVTFTGPVDQVNGLEAFAKLNEGFMPMMRGMEMQKAVESGNFVITQVIIKVAMPSGKTIELDMNEWYEIVDGKIQDIKIYYDAEEFRKELN</sequence>
<accession>A0ABX1S350</accession>
<evidence type="ECO:0000313" key="2">
    <source>
        <dbReference type="EMBL" id="NMH89077.1"/>
    </source>
</evidence>
<dbReference type="InterPro" id="IPR037401">
    <property type="entry name" value="SnoaL-like"/>
</dbReference>
<proteinExistence type="predicted"/>
<dbReference type="SUPFAM" id="SSF54427">
    <property type="entry name" value="NTF2-like"/>
    <property type="match status" value="1"/>
</dbReference>
<feature type="domain" description="SnoaL-like" evidence="1">
    <location>
        <begin position="21"/>
        <end position="104"/>
    </location>
</feature>
<reference evidence="2 3" key="1">
    <citation type="submission" date="2020-04" db="EMBL/GenBank/DDBJ databases">
        <title>A Flavivirga sp. nov.</title>
        <authorList>
            <person name="Sun X."/>
        </authorList>
    </citation>
    <scope>NUCLEOTIDE SEQUENCE [LARGE SCALE GENOMIC DNA]</scope>
    <source>
        <strain evidence="2 3">Y03</strain>
    </source>
</reference>